<keyword evidence="1" id="KW-1133">Transmembrane helix</keyword>
<dbReference type="Proteomes" id="UP000612362">
    <property type="component" value="Unassembled WGS sequence"/>
</dbReference>
<protein>
    <recommendedName>
        <fullName evidence="4">DUF2079 domain-containing protein</fullName>
    </recommendedName>
</protein>
<gene>
    <name evidence="2" type="ORF">KSX_26330</name>
</gene>
<organism evidence="2 3">
    <name type="scientific">Ktedonospora formicarum</name>
    <dbReference type="NCBI Taxonomy" id="2778364"/>
    <lineage>
        <taxon>Bacteria</taxon>
        <taxon>Bacillati</taxon>
        <taxon>Chloroflexota</taxon>
        <taxon>Ktedonobacteria</taxon>
        <taxon>Ktedonobacterales</taxon>
        <taxon>Ktedonobacteraceae</taxon>
        <taxon>Ktedonospora</taxon>
    </lineage>
</organism>
<feature type="transmembrane region" description="Helical" evidence="1">
    <location>
        <begin position="256"/>
        <end position="277"/>
    </location>
</feature>
<evidence type="ECO:0008006" key="4">
    <source>
        <dbReference type="Google" id="ProtNLM"/>
    </source>
</evidence>
<feature type="transmembrane region" description="Helical" evidence="1">
    <location>
        <begin position="446"/>
        <end position="467"/>
    </location>
</feature>
<reference evidence="2" key="1">
    <citation type="submission" date="2020-10" db="EMBL/GenBank/DDBJ databases">
        <title>Taxonomic study of unclassified bacteria belonging to the class Ktedonobacteria.</title>
        <authorList>
            <person name="Yabe S."/>
            <person name="Wang C.M."/>
            <person name="Zheng Y."/>
            <person name="Sakai Y."/>
            <person name="Cavaletti L."/>
            <person name="Monciardini P."/>
            <person name="Donadio S."/>
        </authorList>
    </citation>
    <scope>NUCLEOTIDE SEQUENCE</scope>
    <source>
        <strain evidence="2">SOSP1-1</strain>
    </source>
</reference>
<feature type="transmembrane region" description="Helical" evidence="1">
    <location>
        <begin position="162"/>
        <end position="179"/>
    </location>
</feature>
<sequence length="584" mass="66678">MGRIRLFYLRFRLTPRVQVYLAWFLLVAGMLAYTLITGFEAVLRYNTFTSTAFDLGNMDQVLWNTLHGHPFQWTNQGVDWFGPPIRLAQHFEPILLPLSLLYAFGADPRILLIFQTLVLASGALPIFLLSRHYLPRWPLVAGALVLGYLLSSALIGVNLFDFHPVALVTPLFLYAFLALTRRRFVWCLICCVLAATCKEEIPFVVMLFGFLVLWKYQAPRLGLILIIGGLLYGIVAWTAIKHFYPGNQGNNFWYRYAYLGATPTDAIVNIAMHPWILPLTYLTLERLYYLAGLLRCYGFPSLLAPEWLLPALPNLALNLLPNNNSLLYSGIYHYNAPLIPFVAMSAIIGLARLVAFWQQWRSEPVESVLLDEEHVLREQARLDVLTQRLDNIRIKLLMTIAFVGRPLAFVRPGLLVVSRVRESRWRSLNERLIDLARTISLDRLQWIVSLWIVCMVLLNFVIMIPWFNVLRADHLPGEREQGINQLLAVIPSTASVSASGTLNPHLSERSYVTVFPLITYTDQQKNLRTVDYIVVDLNHIVPEEDKDSTVRMLNQVRNSRQFCTLKQYDGVLLLVKSDGVCSTS</sequence>
<feature type="transmembrane region" description="Helical" evidence="1">
    <location>
        <begin position="220"/>
        <end position="244"/>
    </location>
</feature>
<feature type="transmembrane region" description="Helical" evidence="1">
    <location>
        <begin position="20"/>
        <end position="39"/>
    </location>
</feature>
<keyword evidence="1" id="KW-0472">Membrane</keyword>
<feature type="transmembrane region" description="Helical" evidence="1">
    <location>
        <begin position="137"/>
        <end position="156"/>
    </location>
</feature>
<dbReference type="AlphaFoldDB" id="A0A8J3MQY9"/>
<name>A0A8J3MQY9_9CHLR</name>
<feature type="transmembrane region" description="Helical" evidence="1">
    <location>
        <begin position="110"/>
        <end position="130"/>
    </location>
</feature>
<evidence type="ECO:0000313" key="3">
    <source>
        <dbReference type="Proteomes" id="UP000612362"/>
    </source>
</evidence>
<comment type="caution">
    <text evidence="2">The sequence shown here is derived from an EMBL/GenBank/DDBJ whole genome shotgun (WGS) entry which is preliminary data.</text>
</comment>
<evidence type="ECO:0000313" key="2">
    <source>
        <dbReference type="EMBL" id="GHO44470.1"/>
    </source>
</evidence>
<dbReference type="EMBL" id="BNJF01000001">
    <property type="protein sequence ID" value="GHO44470.1"/>
    <property type="molecule type" value="Genomic_DNA"/>
</dbReference>
<keyword evidence="1" id="KW-0812">Transmembrane</keyword>
<evidence type="ECO:0000256" key="1">
    <source>
        <dbReference type="SAM" id="Phobius"/>
    </source>
</evidence>
<feature type="transmembrane region" description="Helical" evidence="1">
    <location>
        <begin position="186"/>
        <end position="214"/>
    </location>
</feature>
<accession>A0A8J3MQY9</accession>
<keyword evidence="3" id="KW-1185">Reference proteome</keyword>
<feature type="transmembrane region" description="Helical" evidence="1">
    <location>
        <begin position="338"/>
        <end position="360"/>
    </location>
</feature>
<dbReference type="InterPro" id="IPR018650">
    <property type="entry name" value="STSV1_Orf64"/>
</dbReference>
<proteinExistence type="predicted"/>
<dbReference type="Pfam" id="PF09852">
    <property type="entry name" value="DUF2079"/>
    <property type="match status" value="2"/>
</dbReference>